<dbReference type="STRING" id="5601.A0A0D2GNU2"/>
<feature type="region of interest" description="Disordered" evidence="1">
    <location>
        <begin position="1"/>
        <end position="94"/>
    </location>
</feature>
<evidence type="ECO:0000313" key="2">
    <source>
        <dbReference type="EMBL" id="KIW74039.1"/>
    </source>
</evidence>
<dbReference type="GO" id="GO:0030686">
    <property type="term" value="C:90S preribosome"/>
    <property type="evidence" value="ECO:0007669"/>
    <property type="project" value="TreeGrafter"/>
</dbReference>
<evidence type="ECO:0000256" key="1">
    <source>
        <dbReference type="SAM" id="MobiDB-lite"/>
    </source>
</evidence>
<sequence>MSRTKNKKPGLRAQLKRKRELEESDDVDNNPAKRPLSQAKSAKLPASNDGTAEHSSSNAKHGNHSANNSGTTKPPLKSEKAKATKSKPERPVGEDVVAADPALLADRFAKYIQKYCPDSSNIELEEQYLPTKAFLDTTDYDKDRVAANLPDFIERFSAEGKSGLSACDEKASPHTLVVTSSGIRTADLYRELRVFQNGEAKVGKLIAKHMKLKDNIEYMQGNKIGIAISTPFRFNQLVDADALKTGNLRRIVVDGSYCDEKKNTIFMMAQTFNPLVTLLNKESIRQRYRDGKDNIDILVF</sequence>
<keyword evidence="3" id="KW-1185">Reference proteome</keyword>
<gene>
    <name evidence="2" type="ORF">PV04_02107</name>
</gene>
<evidence type="ECO:0008006" key="4">
    <source>
        <dbReference type="Google" id="ProtNLM"/>
    </source>
</evidence>
<protein>
    <recommendedName>
        <fullName evidence="4">Protein CMS1</fullName>
    </recommendedName>
</protein>
<dbReference type="AlphaFoldDB" id="A0A0D2GNU2"/>
<dbReference type="Pfam" id="PF14617">
    <property type="entry name" value="CMS1"/>
    <property type="match status" value="1"/>
</dbReference>
<dbReference type="InterPro" id="IPR032704">
    <property type="entry name" value="Cms1"/>
</dbReference>
<dbReference type="GO" id="GO:0005634">
    <property type="term" value="C:nucleus"/>
    <property type="evidence" value="ECO:0007669"/>
    <property type="project" value="TreeGrafter"/>
</dbReference>
<organism evidence="2 3">
    <name type="scientific">Phialophora macrospora</name>
    <dbReference type="NCBI Taxonomy" id="1851006"/>
    <lineage>
        <taxon>Eukaryota</taxon>
        <taxon>Fungi</taxon>
        <taxon>Dikarya</taxon>
        <taxon>Ascomycota</taxon>
        <taxon>Pezizomycotina</taxon>
        <taxon>Eurotiomycetes</taxon>
        <taxon>Chaetothyriomycetidae</taxon>
        <taxon>Chaetothyriales</taxon>
        <taxon>Herpotrichiellaceae</taxon>
        <taxon>Phialophora</taxon>
    </lineage>
</organism>
<dbReference type="PANTHER" id="PTHR24030">
    <property type="entry name" value="PROTEIN CMSS1"/>
    <property type="match status" value="1"/>
</dbReference>
<dbReference type="EMBL" id="KN846956">
    <property type="protein sequence ID" value="KIW74039.1"/>
    <property type="molecule type" value="Genomic_DNA"/>
</dbReference>
<dbReference type="HOGENOM" id="CLU_057568_0_1_1"/>
<dbReference type="Proteomes" id="UP000054266">
    <property type="component" value="Unassembled WGS sequence"/>
</dbReference>
<feature type="compositionally biased region" description="Basic and acidic residues" evidence="1">
    <location>
        <begin position="76"/>
        <end position="93"/>
    </location>
</feature>
<proteinExistence type="predicted"/>
<dbReference type="PANTHER" id="PTHR24030:SF0">
    <property type="entry name" value="PROTEIN CMSS1"/>
    <property type="match status" value="1"/>
</dbReference>
<reference evidence="2 3" key="1">
    <citation type="submission" date="2015-01" db="EMBL/GenBank/DDBJ databases">
        <title>The Genome Sequence of Capronia semiimmersa CBS27337.</title>
        <authorList>
            <consortium name="The Broad Institute Genomics Platform"/>
            <person name="Cuomo C."/>
            <person name="de Hoog S."/>
            <person name="Gorbushina A."/>
            <person name="Stielow B."/>
            <person name="Teixiera M."/>
            <person name="Abouelleil A."/>
            <person name="Chapman S.B."/>
            <person name="Priest M."/>
            <person name="Young S.K."/>
            <person name="Wortman J."/>
            <person name="Nusbaum C."/>
            <person name="Birren B."/>
        </authorList>
    </citation>
    <scope>NUCLEOTIDE SEQUENCE [LARGE SCALE GENOMIC DNA]</scope>
    <source>
        <strain evidence="2 3">CBS 27337</strain>
    </source>
</reference>
<evidence type="ECO:0000313" key="3">
    <source>
        <dbReference type="Proteomes" id="UP000054266"/>
    </source>
</evidence>
<feature type="compositionally biased region" description="Basic residues" evidence="1">
    <location>
        <begin position="1"/>
        <end position="18"/>
    </location>
</feature>
<name>A0A0D2GNU2_9EURO</name>
<feature type="compositionally biased region" description="Polar residues" evidence="1">
    <location>
        <begin position="48"/>
        <end position="72"/>
    </location>
</feature>
<accession>A0A0D2GNU2</accession>